<organism evidence="1 2">
    <name type="scientific">Cichorium intybus</name>
    <name type="common">Chicory</name>
    <dbReference type="NCBI Taxonomy" id="13427"/>
    <lineage>
        <taxon>Eukaryota</taxon>
        <taxon>Viridiplantae</taxon>
        <taxon>Streptophyta</taxon>
        <taxon>Embryophyta</taxon>
        <taxon>Tracheophyta</taxon>
        <taxon>Spermatophyta</taxon>
        <taxon>Magnoliopsida</taxon>
        <taxon>eudicotyledons</taxon>
        <taxon>Gunneridae</taxon>
        <taxon>Pentapetalae</taxon>
        <taxon>asterids</taxon>
        <taxon>campanulids</taxon>
        <taxon>Asterales</taxon>
        <taxon>Asteraceae</taxon>
        <taxon>Cichorioideae</taxon>
        <taxon>Cichorieae</taxon>
        <taxon>Cichoriinae</taxon>
        <taxon>Cichorium</taxon>
    </lineage>
</organism>
<dbReference type="Proteomes" id="UP001055811">
    <property type="component" value="Linkage Group LG04"/>
</dbReference>
<protein>
    <submittedName>
        <fullName evidence="1">Uncharacterized protein</fullName>
    </submittedName>
</protein>
<sequence>MGAHISKRSAATTSSDAPAIPLKETQQIIAELNAYEAACRSDADLQSFDTMLHARANNVINTLATGVEVRALSFDTLKQLTECLLEMNQEVVKVILHCKKDIWKNQELFELVEEYFENSLQTLDFCAALDKCLKRVRDSQLLILVALQHFDEDEGVDENKYEKTLEDLKNFKDAGDPFTEEFFKIFHSVYRQQMVMLEKLQSKKTKLDKKVKYLQTWRKVSSVIFVATFAAVLICSVVAAAMAAPPVAAALAAATAIPLGSMGKWINSLLKNYENAIKGQKEIISSMQVGGFVAIRDLDTIRVLVERLQMDIEEMMKNAGHVIEGDEMVKIAIEEIKLKLNSFMKNVDDLGMQADNCSRDVRRARTVVLQRIIKPPQHN</sequence>
<proteinExistence type="predicted"/>
<reference evidence="2" key="1">
    <citation type="journal article" date="2022" name="Mol. Ecol. Resour.">
        <title>The genomes of chicory, endive, great burdock and yacon provide insights into Asteraceae palaeo-polyploidization history and plant inulin production.</title>
        <authorList>
            <person name="Fan W."/>
            <person name="Wang S."/>
            <person name="Wang H."/>
            <person name="Wang A."/>
            <person name="Jiang F."/>
            <person name="Liu H."/>
            <person name="Zhao H."/>
            <person name="Xu D."/>
            <person name="Zhang Y."/>
        </authorList>
    </citation>
    <scope>NUCLEOTIDE SEQUENCE [LARGE SCALE GENOMIC DNA]</scope>
    <source>
        <strain evidence="2">cv. Punajuju</strain>
    </source>
</reference>
<evidence type="ECO:0000313" key="2">
    <source>
        <dbReference type="Proteomes" id="UP001055811"/>
    </source>
</evidence>
<dbReference type="EMBL" id="CM042012">
    <property type="protein sequence ID" value="KAI3753240.1"/>
    <property type="molecule type" value="Genomic_DNA"/>
</dbReference>
<name>A0ACB9E322_CICIN</name>
<keyword evidence="2" id="KW-1185">Reference proteome</keyword>
<accession>A0ACB9E322</accession>
<gene>
    <name evidence="1" type="ORF">L2E82_25286</name>
</gene>
<reference evidence="1 2" key="2">
    <citation type="journal article" date="2022" name="Mol. Ecol. Resour.">
        <title>The genomes of chicory, endive, great burdock and yacon provide insights into Asteraceae paleo-polyploidization history and plant inulin production.</title>
        <authorList>
            <person name="Fan W."/>
            <person name="Wang S."/>
            <person name="Wang H."/>
            <person name="Wang A."/>
            <person name="Jiang F."/>
            <person name="Liu H."/>
            <person name="Zhao H."/>
            <person name="Xu D."/>
            <person name="Zhang Y."/>
        </authorList>
    </citation>
    <scope>NUCLEOTIDE SEQUENCE [LARGE SCALE GENOMIC DNA]</scope>
    <source>
        <strain evidence="2">cv. Punajuju</strain>
        <tissue evidence="1">Leaves</tissue>
    </source>
</reference>
<comment type="caution">
    <text evidence="1">The sequence shown here is derived from an EMBL/GenBank/DDBJ whole genome shotgun (WGS) entry which is preliminary data.</text>
</comment>
<evidence type="ECO:0000313" key="1">
    <source>
        <dbReference type="EMBL" id="KAI3753240.1"/>
    </source>
</evidence>